<dbReference type="GO" id="GO:0016787">
    <property type="term" value="F:hydrolase activity"/>
    <property type="evidence" value="ECO:0007669"/>
    <property type="project" value="UniProtKB-KW"/>
</dbReference>
<dbReference type="GO" id="GO:0003676">
    <property type="term" value="F:nucleic acid binding"/>
    <property type="evidence" value="ECO:0007669"/>
    <property type="project" value="InterPro"/>
</dbReference>
<dbReference type="InterPro" id="IPR014001">
    <property type="entry name" value="Helicase_ATP-bd"/>
</dbReference>
<evidence type="ECO:0000313" key="9">
    <source>
        <dbReference type="Proteomes" id="UP000289537"/>
    </source>
</evidence>
<dbReference type="InterPro" id="IPR044742">
    <property type="entry name" value="DEAD/DEAH_RhlB"/>
</dbReference>
<feature type="domain" description="Helicase ATP-binding" evidence="6">
    <location>
        <begin position="38"/>
        <end position="207"/>
    </location>
</feature>
<evidence type="ECO:0000256" key="5">
    <source>
        <dbReference type="ARBA" id="ARBA00038437"/>
    </source>
</evidence>
<dbReference type="Proteomes" id="UP000289537">
    <property type="component" value="Chromosome"/>
</dbReference>
<proteinExistence type="inferred from homology"/>
<name>A0A2Z5T3M0_9GAMM</name>
<dbReference type="CDD" id="cd00268">
    <property type="entry name" value="DEADc"/>
    <property type="match status" value="1"/>
</dbReference>
<dbReference type="PANTHER" id="PTHR47959:SF1">
    <property type="entry name" value="ATP-DEPENDENT RNA HELICASE DBPA"/>
    <property type="match status" value="1"/>
</dbReference>
<evidence type="ECO:0000256" key="3">
    <source>
        <dbReference type="ARBA" id="ARBA00022806"/>
    </source>
</evidence>
<dbReference type="GO" id="GO:0005829">
    <property type="term" value="C:cytosol"/>
    <property type="evidence" value="ECO:0007669"/>
    <property type="project" value="TreeGrafter"/>
</dbReference>
<keyword evidence="3 8" id="KW-0347">Helicase</keyword>
<dbReference type="CDD" id="cd18787">
    <property type="entry name" value="SF2_C_DEAD"/>
    <property type="match status" value="1"/>
</dbReference>
<feature type="domain" description="Helicase C-terminal" evidence="7">
    <location>
        <begin position="239"/>
        <end position="378"/>
    </location>
</feature>
<keyword evidence="9" id="KW-1185">Reference proteome</keyword>
<dbReference type="GO" id="GO:0003724">
    <property type="term" value="F:RNA helicase activity"/>
    <property type="evidence" value="ECO:0007669"/>
    <property type="project" value="TreeGrafter"/>
</dbReference>
<dbReference type="InterPro" id="IPR027417">
    <property type="entry name" value="P-loop_NTPase"/>
</dbReference>
<evidence type="ECO:0000313" key="8">
    <source>
        <dbReference type="EMBL" id="BBA84990.1"/>
    </source>
</evidence>
<dbReference type="AlphaFoldDB" id="A0A2Z5T3M0"/>
<reference evidence="8 9" key="1">
    <citation type="journal article" date="2017" name="Proc. Natl. Acad. Sci. U.S.A.">
        <title>Small genome symbiont underlies cuticle hardness in beetles.</title>
        <authorList>
            <person name="Anbutsu H."/>
            <person name="Moriyama M."/>
            <person name="Nikoh N."/>
            <person name="Hosokawa T."/>
            <person name="Futahashi R."/>
            <person name="Tanahashi M."/>
            <person name="Meng X.Y."/>
            <person name="Kuriwada T."/>
            <person name="Mori N."/>
            <person name="Oshima K."/>
            <person name="Hattori M."/>
            <person name="Fujie M."/>
            <person name="Satoh N."/>
            <person name="Maeda T."/>
            <person name="Shigenobu S."/>
            <person name="Koga R."/>
            <person name="Fukatsu T."/>
        </authorList>
    </citation>
    <scope>NUCLEOTIDE SEQUENCE [LARGE SCALE GENOMIC DNA]</scope>
    <source>
        <strain evidence="8">NARRFE1</strain>
    </source>
</reference>
<dbReference type="InterPro" id="IPR001650">
    <property type="entry name" value="Helicase_C-like"/>
</dbReference>
<dbReference type="InterPro" id="IPR050079">
    <property type="entry name" value="DEAD_box_RNA_helicase"/>
</dbReference>
<dbReference type="SMART" id="SM00487">
    <property type="entry name" value="DEXDc"/>
    <property type="match status" value="1"/>
</dbReference>
<evidence type="ECO:0000259" key="7">
    <source>
        <dbReference type="PROSITE" id="PS51194"/>
    </source>
</evidence>
<evidence type="ECO:0000256" key="1">
    <source>
        <dbReference type="ARBA" id="ARBA00022741"/>
    </source>
</evidence>
<evidence type="ECO:0000256" key="4">
    <source>
        <dbReference type="ARBA" id="ARBA00022840"/>
    </source>
</evidence>
<organism evidence="8 9">
    <name type="scientific">endosymbiont of Rhynchophorus ferrugineus</name>
    <dbReference type="NCBI Taxonomy" id="1972133"/>
    <lineage>
        <taxon>Bacteria</taxon>
        <taxon>Pseudomonadati</taxon>
        <taxon>Pseudomonadota</taxon>
        <taxon>Gammaproteobacteria</taxon>
        <taxon>Candidatus Nardonella</taxon>
    </lineage>
</organism>
<dbReference type="KEGG" id="eor:NARRFE1_00300"/>
<dbReference type="Pfam" id="PF00270">
    <property type="entry name" value="DEAD"/>
    <property type="match status" value="1"/>
</dbReference>
<dbReference type="PROSITE" id="PS51194">
    <property type="entry name" value="HELICASE_CTER"/>
    <property type="match status" value="1"/>
</dbReference>
<keyword evidence="1" id="KW-0547">Nucleotide-binding</keyword>
<dbReference type="RefSeq" id="WP_148708340.1">
    <property type="nucleotide sequence ID" value="NZ_AP018161.1"/>
</dbReference>
<dbReference type="EMBL" id="AP018161">
    <property type="protein sequence ID" value="BBA84990.1"/>
    <property type="molecule type" value="Genomic_DNA"/>
</dbReference>
<dbReference type="PROSITE" id="PS51192">
    <property type="entry name" value="HELICASE_ATP_BIND_1"/>
    <property type="match status" value="1"/>
</dbReference>
<dbReference type="PANTHER" id="PTHR47959">
    <property type="entry name" value="ATP-DEPENDENT RNA HELICASE RHLE-RELATED"/>
    <property type="match status" value="1"/>
</dbReference>
<evidence type="ECO:0000256" key="2">
    <source>
        <dbReference type="ARBA" id="ARBA00022801"/>
    </source>
</evidence>
<dbReference type="GO" id="GO:0005524">
    <property type="term" value="F:ATP binding"/>
    <property type="evidence" value="ECO:0007669"/>
    <property type="project" value="UniProtKB-KW"/>
</dbReference>
<protein>
    <submittedName>
        <fullName evidence="8">ATP-dependent RNA helicase DeaD</fullName>
    </submittedName>
</protein>
<gene>
    <name evidence="8" type="primary">deaD</name>
    <name evidence="8" type="ORF">NARRFE1_00300</name>
</gene>
<dbReference type="OrthoDB" id="9805696at2"/>
<sequence length="446" mass="51762">MKNNNNLSFNDLGINNKFLIDKINNLNYKPFPVQIKCIPEILNNINIVGIANTGSGKTLSFVLPILEILYNKNINIIILEPTRELSLQVEKVFKIFINDINKIKIANLYGGVGYTNQLEILKKNPQIIIGTPGRIIDHIKKKNLNINNISIVVIDESDEMLKMGFINDIKFILSNIKNKYQIILFSATMPNYIYTNIIDKIIKKYKKITVENKFDIKPNIKQEYCIINNDNNKNLILTKMIEINKNLGSIIIFVNRKISTIELSNYLKNLGYNTSYLNGDLIQKIRERTIELFKKSKIDILVATDIASRGIDIDNINLVINYDSPNNLETYIHRIGRTGRAGRSGKSIIFIKNIKFLKIINKKFNNINKINYPNNKIMIEIIFNKITDDIKNQYLKLEYEKNINYYNNIIKKLLCFTDNNINKLSIILFKLIQNNNKLYNLFINKN</sequence>
<accession>A0A2Z5T3M0</accession>
<comment type="similarity">
    <text evidence="5">Belongs to the DEAD box helicase family.</text>
</comment>
<dbReference type="Gene3D" id="3.40.50.300">
    <property type="entry name" value="P-loop containing nucleotide triphosphate hydrolases"/>
    <property type="match status" value="2"/>
</dbReference>
<dbReference type="SUPFAM" id="SSF52540">
    <property type="entry name" value="P-loop containing nucleoside triphosphate hydrolases"/>
    <property type="match status" value="1"/>
</dbReference>
<keyword evidence="4" id="KW-0067">ATP-binding</keyword>
<dbReference type="Pfam" id="PF00271">
    <property type="entry name" value="Helicase_C"/>
    <property type="match status" value="1"/>
</dbReference>
<dbReference type="InterPro" id="IPR011545">
    <property type="entry name" value="DEAD/DEAH_box_helicase_dom"/>
</dbReference>
<keyword evidence="2" id="KW-0378">Hydrolase</keyword>
<dbReference type="SMART" id="SM00490">
    <property type="entry name" value="HELICc"/>
    <property type="match status" value="1"/>
</dbReference>
<evidence type="ECO:0000259" key="6">
    <source>
        <dbReference type="PROSITE" id="PS51192"/>
    </source>
</evidence>